<name>A0ABW6W5B2_9ACTN</name>
<keyword evidence="2" id="KW-1185">Reference proteome</keyword>
<dbReference type="EMBL" id="JBIAZU010000001">
    <property type="protein sequence ID" value="MFF5288492.1"/>
    <property type="molecule type" value="Genomic_DNA"/>
</dbReference>
<organism evidence="1 2">
    <name type="scientific">Paractinoplanes globisporus</name>
    <dbReference type="NCBI Taxonomy" id="113565"/>
    <lineage>
        <taxon>Bacteria</taxon>
        <taxon>Bacillati</taxon>
        <taxon>Actinomycetota</taxon>
        <taxon>Actinomycetes</taxon>
        <taxon>Micromonosporales</taxon>
        <taxon>Micromonosporaceae</taxon>
        <taxon>Paractinoplanes</taxon>
    </lineage>
</organism>
<sequence>MRVSSIMRPLVQAELPAQAHRDDRGRTLLTPWDLDHAEYVRSAYGQIRLYSGSHHQVALTLVRVLRMLRDALDDRADRVATLEEIDRQRDAVIDDARRAVLPDSELTPLREAAR</sequence>
<evidence type="ECO:0000313" key="1">
    <source>
        <dbReference type="EMBL" id="MFF5288492.1"/>
    </source>
</evidence>
<reference evidence="1 2" key="1">
    <citation type="submission" date="2024-10" db="EMBL/GenBank/DDBJ databases">
        <title>The Natural Products Discovery Center: Release of the First 8490 Sequenced Strains for Exploring Actinobacteria Biosynthetic Diversity.</title>
        <authorList>
            <person name="Kalkreuter E."/>
            <person name="Kautsar S.A."/>
            <person name="Yang D."/>
            <person name="Bader C.D."/>
            <person name="Teijaro C.N."/>
            <person name="Fluegel L."/>
            <person name="Davis C.M."/>
            <person name="Simpson J.R."/>
            <person name="Lauterbach L."/>
            <person name="Steele A.D."/>
            <person name="Gui C."/>
            <person name="Meng S."/>
            <person name="Li G."/>
            <person name="Viehrig K."/>
            <person name="Ye F."/>
            <person name="Su P."/>
            <person name="Kiefer A.F."/>
            <person name="Nichols A."/>
            <person name="Cepeda A.J."/>
            <person name="Yan W."/>
            <person name="Fan B."/>
            <person name="Jiang Y."/>
            <person name="Adhikari A."/>
            <person name="Zheng C.-J."/>
            <person name="Schuster L."/>
            <person name="Cowan T.M."/>
            <person name="Smanski M.J."/>
            <person name="Chevrette M.G."/>
            <person name="De Carvalho L.P.S."/>
            <person name="Shen B."/>
        </authorList>
    </citation>
    <scope>NUCLEOTIDE SEQUENCE [LARGE SCALE GENOMIC DNA]</scope>
    <source>
        <strain evidence="1 2">NPDC000087</strain>
    </source>
</reference>
<gene>
    <name evidence="1" type="ORF">ACFY35_03585</name>
</gene>
<dbReference type="Pfam" id="PF10011">
    <property type="entry name" value="DUF2254"/>
    <property type="match status" value="1"/>
</dbReference>
<accession>A0ABW6W5B2</accession>
<comment type="caution">
    <text evidence="1">The sequence shown here is derived from an EMBL/GenBank/DDBJ whole genome shotgun (WGS) entry which is preliminary data.</text>
</comment>
<dbReference type="Proteomes" id="UP001602245">
    <property type="component" value="Unassembled WGS sequence"/>
</dbReference>
<dbReference type="InterPro" id="IPR018723">
    <property type="entry name" value="DUF2254_membrane"/>
</dbReference>
<evidence type="ECO:0000313" key="2">
    <source>
        <dbReference type="Proteomes" id="UP001602245"/>
    </source>
</evidence>
<protein>
    <submittedName>
        <fullName evidence="1">DUF2254 family protein</fullName>
    </submittedName>
</protein>
<proteinExistence type="predicted"/>
<dbReference type="RefSeq" id="WP_281171462.1">
    <property type="nucleotide sequence ID" value="NZ_JBIAZU010000001.1"/>
</dbReference>